<proteinExistence type="predicted"/>
<dbReference type="EMBL" id="JACHZG010000001">
    <property type="protein sequence ID" value="MBB3325703.1"/>
    <property type="molecule type" value="Genomic_DNA"/>
</dbReference>
<evidence type="ECO:0000313" key="2">
    <source>
        <dbReference type="EMBL" id="MBB3325703.1"/>
    </source>
</evidence>
<dbReference type="PROSITE" id="PS51257">
    <property type="entry name" value="PROKAR_LIPOPROTEIN"/>
    <property type="match status" value="1"/>
</dbReference>
<evidence type="ECO:0000313" key="3">
    <source>
        <dbReference type="Proteomes" id="UP000565572"/>
    </source>
</evidence>
<sequence length="188" mass="20303">MNTRIAKALAAGTVMALPLLSACGASTTPAESSAAPVAPAASATSAAATPSPSATPVDETKNVKAAAETFMKTAFGIDGQLTYDEYQDRVRPLMTKAGYASFETADFEEGLKKFRARYGQQARNVTEIRKTSKVEKLTEDKATVSVTYKYRTQQRKDGEWRTIRSSGEDAVEIPLVKQDGRWLVDDLG</sequence>
<comment type="caution">
    <text evidence="2">The sequence shown here is derived from an EMBL/GenBank/DDBJ whole genome shotgun (WGS) entry which is preliminary data.</text>
</comment>
<dbReference type="AlphaFoldDB" id="A0A7W5P5S4"/>
<evidence type="ECO:0000256" key="1">
    <source>
        <dbReference type="SAM" id="SignalP"/>
    </source>
</evidence>
<name>A0A7W5P5S4_9ACTN</name>
<keyword evidence="3" id="KW-1185">Reference proteome</keyword>
<gene>
    <name evidence="2" type="ORF">FHX39_000647</name>
</gene>
<evidence type="ECO:0008006" key="4">
    <source>
        <dbReference type="Google" id="ProtNLM"/>
    </source>
</evidence>
<reference evidence="2 3" key="1">
    <citation type="submission" date="2020-08" db="EMBL/GenBank/DDBJ databases">
        <title>Sequencing the genomes of 1000 actinobacteria strains.</title>
        <authorList>
            <person name="Klenk H.-P."/>
        </authorList>
    </citation>
    <scope>NUCLEOTIDE SEQUENCE [LARGE SCALE GENOMIC DNA]</scope>
    <source>
        <strain evidence="2 3">DSM 11053</strain>
    </source>
</reference>
<dbReference type="Proteomes" id="UP000565572">
    <property type="component" value="Unassembled WGS sequence"/>
</dbReference>
<keyword evidence="1" id="KW-0732">Signal</keyword>
<protein>
    <recommendedName>
        <fullName evidence="4">Mce-associated membrane protein</fullName>
    </recommendedName>
</protein>
<organism evidence="2 3">
    <name type="scientific">Microlunatus antarcticus</name>
    <dbReference type="NCBI Taxonomy" id="53388"/>
    <lineage>
        <taxon>Bacteria</taxon>
        <taxon>Bacillati</taxon>
        <taxon>Actinomycetota</taxon>
        <taxon>Actinomycetes</taxon>
        <taxon>Propionibacteriales</taxon>
        <taxon>Propionibacteriaceae</taxon>
        <taxon>Microlunatus</taxon>
    </lineage>
</organism>
<feature type="signal peptide" evidence="1">
    <location>
        <begin position="1"/>
        <end position="21"/>
    </location>
</feature>
<feature type="chain" id="PRO_5038919207" description="Mce-associated membrane protein" evidence="1">
    <location>
        <begin position="22"/>
        <end position="188"/>
    </location>
</feature>
<dbReference type="RefSeq" id="WP_183336762.1">
    <property type="nucleotide sequence ID" value="NZ_JACHZG010000001.1"/>
</dbReference>
<accession>A0A7W5P5S4</accession>